<gene>
    <name evidence="4" type="ORF">BRARA_G02235</name>
</gene>
<accession>A0A397YNH2</accession>
<dbReference type="PROSITE" id="PS50158">
    <property type="entry name" value="ZF_CCHC"/>
    <property type="match status" value="1"/>
</dbReference>
<keyword evidence="1" id="KW-0862">Zinc</keyword>
<keyword evidence="1" id="KW-0863">Zinc-finger</keyword>
<proteinExistence type="predicted"/>
<reference evidence="4 5" key="1">
    <citation type="submission" date="2018-06" db="EMBL/GenBank/DDBJ databases">
        <title>WGS assembly of Brassica rapa FPsc.</title>
        <authorList>
            <person name="Bowman J."/>
            <person name="Kohchi T."/>
            <person name="Yamato K."/>
            <person name="Jenkins J."/>
            <person name="Shu S."/>
            <person name="Ishizaki K."/>
            <person name="Yamaoka S."/>
            <person name="Nishihama R."/>
            <person name="Nakamura Y."/>
            <person name="Berger F."/>
            <person name="Adam C."/>
            <person name="Aki S."/>
            <person name="Althoff F."/>
            <person name="Araki T."/>
            <person name="Arteaga-Vazquez M."/>
            <person name="Balasubrmanian S."/>
            <person name="Bauer D."/>
            <person name="Boehm C."/>
            <person name="Briginshaw L."/>
            <person name="Caballero-Perez J."/>
            <person name="Catarino B."/>
            <person name="Chen F."/>
            <person name="Chiyoda S."/>
            <person name="Chovatia M."/>
            <person name="Davies K."/>
            <person name="Delmans M."/>
            <person name="Demura T."/>
            <person name="Dierschke T."/>
            <person name="Dolan L."/>
            <person name="Dorantes-Acosta A."/>
            <person name="Eklund D."/>
            <person name="Florent S."/>
            <person name="Flores-Sandoval E."/>
            <person name="Fujiyama A."/>
            <person name="Fukuzawa H."/>
            <person name="Galik B."/>
            <person name="Grimanelli D."/>
            <person name="Grimwood J."/>
            <person name="Grossniklaus U."/>
            <person name="Hamada T."/>
            <person name="Haseloff J."/>
            <person name="Hetherington A."/>
            <person name="Higo A."/>
            <person name="Hirakawa Y."/>
            <person name="Hundley H."/>
            <person name="Ikeda Y."/>
            <person name="Inoue K."/>
            <person name="Inoue S."/>
            <person name="Ishida S."/>
            <person name="Jia Q."/>
            <person name="Kakita M."/>
            <person name="Kanazawa T."/>
            <person name="Kawai Y."/>
            <person name="Kawashima T."/>
            <person name="Kennedy M."/>
            <person name="Kinose K."/>
            <person name="Kinoshita T."/>
            <person name="Kohara Y."/>
            <person name="Koide E."/>
            <person name="Komatsu K."/>
            <person name="Kopischke S."/>
            <person name="Kubo M."/>
            <person name="Kyozuka J."/>
            <person name="Lagercrantz U."/>
            <person name="Lin S."/>
            <person name="Lindquist E."/>
            <person name="Lipzen A."/>
            <person name="Lu C."/>
            <person name="Luna E."/>
            <person name="Martienssen R."/>
            <person name="Minamino N."/>
            <person name="Mizutani M."/>
            <person name="Mizutani M."/>
            <person name="Mochizuki N."/>
            <person name="Monte I."/>
            <person name="Mosher R."/>
            <person name="Nagasaki H."/>
            <person name="Nakagami H."/>
            <person name="Naramoto S."/>
            <person name="Nishitani K."/>
            <person name="Ohtani M."/>
            <person name="Okamoto T."/>
            <person name="Okumura M."/>
            <person name="Phillips J."/>
            <person name="Pollak B."/>
            <person name="Reinders A."/>
            <person name="Roevekamp M."/>
            <person name="Sano R."/>
            <person name="Sawa S."/>
            <person name="Schmid M."/>
            <person name="Shirakawa M."/>
            <person name="Solano R."/>
            <person name="Spunde A."/>
            <person name="Suetsugu N."/>
            <person name="Sugano S."/>
            <person name="Sugiyama A."/>
            <person name="Sun R."/>
            <person name="Suzuki Y."/>
            <person name="Takenaka M."/>
            <person name="Takezawa D."/>
            <person name="Tomogane H."/>
            <person name="Tsuzuki M."/>
            <person name="Ueda T."/>
            <person name="Umeda M."/>
            <person name="Ward J."/>
            <person name="Watanabe Y."/>
            <person name="Yazaki K."/>
            <person name="Yokoyama R."/>
            <person name="Yoshitake Y."/>
            <person name="Yotsui I."/>
            <person name="Zachgo S."/>
            <person name="Schmutz J."/>
        </authorList>
    </citation>
    <scope>NUCLEOTIDE SEQUENCE [LARGE SCALE GENOMIC DNA]</scope>
    <source>
        <strain evidence="5">cv. B-3</strain>
    </source>
</reference>
<dbReference type="EMBL" id="CM010634">
    <property type="protein sequence ID" value="RID54949.1"/>
    <property type="molecule type" value="Genomic_DNA"/>
</dbReference>
<name>A0A397YNH2_BRACM</name>
<protein>
    <recommendedName>
        <fullName evidence="3">CCHC-type domain-containing protein</fullName>
    </recommendedName>
</protein>
<feature type="region of interest" description="Disordered" evidence="2">
    <location>
        <begin position="382"/>
        <end position="403"/>
    </location>
</feature>
<dbReference type="InterPro" id="IPR025558">
    <property type="entry name" value="DUF4283"/>
</dbReference>
<evidence type="ECO:0000313" key="4">
    <source>
        <dbReference type="EMBL" id="RID54949.1"/>
    </source>
</evidence>
<evidence type="ECO:0000313" key="5">
    <source>
        <dbReference type="Proteomes" id="UP000264353"/>
    </source>
</evidence>
<organism evidence="4 5">
    <name type="scientific">Brassica campestris</name>
    <name type="common">Field mustard</name>
    <dbReference type="NCBI Taxonomy" id="3711"/>
    <lineage>
        <taxon>Eukaryota</taxon>
        <taxon>Viridiplantae</taxon>
        <taxon>Streptophyta</taxon>
        <taxon>Embryophyta</taxon>
        <taxon>Tracheophyta</taxon>
        <taxon>Spermatophyta</taxon>
        <taxon>Magnoliopsida</taxon>
        <taxon>eudicotyledons</taxon>
        <taxon>Gunneridae</taxon>
        <taxon>Pentapetalae</taxon>
        <taxon>rosids</taxon>
        <taxon>malvids</taxon>
        <taxon>Brassicales</taxon>
        <taxon>Brassicaceae</taxon>
        <taxon>Brassiceae</taxon>
        <taxon>Brassica</taxon>
    </lineage>
</organism>
<feature type="domain" description="CCHC-type" evidence="3">
    <location>
        <begin position="207"/>
        <end position="222"/>
    </location>
</feature>
<evidence type="ECO:0000259" key="3">
    <source>
        <dbReference type="PROSITE" id="PS50158"/>
    </source>
</evidence>
<dbReference type="InterPro" id="IPR025836">
    <property type="entry name" value="Zn_knuckle_CX2CX4HX4C"/>
</dbReference>
<dbReference type="Pfam" id="PF14392">
    <property type="entry name" value="zf-CCHC_4"/>
    <property type="match status" value="1"/>
</dbReference>
<dbReference type="AlphaFoldDB" id="A0A397YNH2"/>
<dbReference type="Pfam" id="PF14111">
    <property type="entry name" value="DUF4283"/>
    <property type="match status" value="1"/>
</dbReference>
<dbReference type="GO" id="GO:0008270">
    <property type="term" value="F:zinc ion binding"/>
    <property type="evidence" value="ECO:0007669"/>
    <property type="project" value="UniProtKB-KW"/>
</dbReference>
<dbReference type="PANTHER" id="PTHR31286:SF162">
    <property type="entry name" value="DUF4283 DOMAIN-CONTAINING PROTEIN-RELATED"/>
    <property type="match status" value="1"/>
</dbReference>
<dbReference type="Proteomes" id="UP000264353">
    <property type="component" value="Chromosome A7"/>
</dbReference>
<sequence>MNDNLRRKMQEIDLGVHEAPIALPEAICAQAVQSNRFSIVGVLVNPQKQNMRALIGQMPRLRGLADEVVGRIVEPTKFQFVFRSEEALNLVLRRGPWSFSEWMLVTRRWDATLTPNDLKIIPFWVQIRGIPSQFLNRQMVEFIADRIGPIGQVRDIEFDEAANLTDYVRVKIDWNIDHPLKFQRNFQFNVNENTTLKFRYEKLRNFCVKCGMLSHEAKDCPQRDLADDMPDDSPDPDGNGNDGQFAPPEAHVPDDVDTHSAPVTGKVFPKEEAGMKGDPGSTSANDECKPVLPQFDVDMAAETIRYIKAKLAKGKFLKGELRTWLQLLDNAEAGPQETKTEEEDFFVKKRKRVEVVDWDIEDSPTSRLDLFPACKKEKIESIDSCSGNDDDGGAGGPVPPLFP</sequence>
<evidence type="ECO:0000256" key="2">
    <source>
        <dbReference type="SAM" id="MobiDB-lite"/>
    </source>
</evidence>
<evidence type="ECO:0000256" key="1">
    <source>
        <dbReference type="PROSITE-ProRule" id="PRU00047"/>
    </source>
</evidence>
<feature type="region of interest" description="Disordered" evidence="2">
    <location>
        <begin position="222"/>
        <end position="288"/>
    </location>
</feature>
<keyword evidence="1" id="KW-0479">Metal-binding</keyword>
<dbReference type="PANTHER" id="PTHR31286">
    <property type="entry name" value="GLYCINE-RICH CELL WALL STRUCTURAL PROTEIN 1.8-LIKE"/>
    <property type="match status" value="1"/>
</dbReference>
<dbReference type="InterPro" id="IPR001878">
    <property type="entry name" value="Znf_CCHC"/>
</dbReference>
<dbReference type="InterPro" id="IPR040256">
    <property type="entry name" value="At4g02000-like"/>
</dbReference>
<dbReference type="GO" id="GO:0003676">
    <property type="term" value="F:nucleic acid binding"/>
    <property type="evidence" value="ECO:0007669"/>
    <property type="project" value="InterPro"/>
</dbReference>